<proteinExistence type="predicted"/>
<protein>
    <submittedName>
        <fullName evidence="3">Uncharacterized protein</fullName>
    </submittedName>
</protein>
<name>A0A9W8AS43_9FUNG</name>
<comment type="caution">
    <text evidence="3">The sequence shown here is derived from an EMBL/GenBank/DDBJ whole genome shotgun (WGS) entry which is preliminary data.</text>
</comment>
<keyword evidence="2" id="KW-0732">Signal</keyword>
<organism evidence="3 4">
    <name type="scientific">Dispira parvispora</name>
    <dbReference type="NCBI Taxonomy" id="1520584"/>
    <lineage>
        <taxon>Eukaryota</taxon>
        <taxon>Fungi</taxon>
        <taxon>Fungi incertae sedis</taxon>
        <taxon>Zoopagomycota</taxon>
        <taxon>Kickxellomycotina</taxon>
        <taxon>Dimargaritomycetes</taxon>
        <taxon>Dimargaritales</taxon>
        <taxon>Dimargaritaceae</taxon>
        <taxon>Dispira</taxon>
    </lineage>
</organism>
<keyword evidence="4" id="KW-1185">Reference proteome</keyword>
<evidence type="ECO:0000313" key="4">
    <source>
        <dbReference type="Proteomes" id="UP001150925"/>
    </source>
</evidence>
<feature type="chain" id="PRO_5040727687" evidence="2">
    <location>
        <begin position="21"/>
        <end position="230"/>
    </location>
</feature>
<feature type="compositionally biased region" description="Polar residues" evidence="1">
    <location>
        <begin position="190"/>
        <end position="218"/>
    </location>
</feature>
<evidence type="ECO:0000313" key="3">
    <source>
        <dbReference type="EMBL" id="KAJ1963230.1"/>
    </source>
</evidence>
<evidence type="ECO:0000256" key="1">
    <source>
        <dbReference type="SAM" id="MobiDB-lite"/>
    </source>
</evidence>
<dbReference type="Proteomes" id="UP001150925">
    <property type="component" value="Unassembled WGS sequence"/>
</dbReference>
<feature type="region of interest" description="Disordered" evidence="1">
    <location>
        <begin position="187"/>
        <end position="230"/>
    </location>
</feature>
<dbReference type="OrthoDB" id="10368119at2759"/>
<dbReference type="EMBL" id="JANBPY010000852">
    <property type="protein sequence ID" value="KAJ1963230.1"/>
    <property type="molecule type" value="Genomic_DNA"/>
</dbReference>
<evidence type="ECO:0000256" key="2">
    <source>
        <dbReference type="SAM" id="SignalP"/>
    </source>
</evidence>
<accession>A0A9W8AS43</accession>
<sequence>MRLAGAFLSVALLQGSLIDARLTNVERGVVQGTKSCSFRQFYATYSVVTSEYEAYEAGQTLMHQLLATTGANYFNEDFEAVDQYFRLSKILAMCEDMVVNEATCGWGKRVLMVHTRKCNKAREIWAEVNQQGIQERVKNFLNYRLAYFTKDLPNPFPDTELANESNIDEKLIDTDVLGDFSISMGRHVGENSSSAGSQNGEEGQNVTSSSTLENSRPESTSEDSRSDRPT</sequence>
<dbReference type="AlphaFoldDB" id="A0A9W8AS43"/>
<feature type="signal peptide" evidence="2">
    <location>
        <begin position="1"/>
        <end position="20"/>
    </location>
</feature>
<gene>
    <name evidence="3" type="ORF">IWQ62_003283</name>
</gene>
<reference evidence="3" key="1">
    <citation type="submission" date="2022-07" db="EMBL/GenBank/DDBJ databases">
        <title>Phylogenomic reconstructions and comparative analyses of Kickxellomycotina fungi.</title>
        <authorList>
            <person name="Reynolds N.K."/>
            <person name="Stajich J.E."/>
            <person name="Barry K."/>
            <person name="Grigoriev I.V."/>
            <person name="Crous P."/>
            <person name="Smith M.E."/>
        </authorList>
    </citation>
    <scope>NUCLEOTIDE SEQUENCE</scope>
    <source>
        <strain evidence="3">RSA 1196</strain>
    </source>
</reference>